<evidence type="ECO:0000256" key="3">
    <source>
        <dbReference type="ARBA" id="ARBA00022636"/>
    </source>
</evidence>
<dbReference type="InterPro" id="IPR035919">
    <property type="entry name" value="EAL_sf"/>
</dbReference>
<dbReference type="InterPro" id="IPR013655">
    <property type="entry name" value="PAS_fold_3"/>
</dbReference>
<feature type="domain" description="EAL" evidence="8">
    <location>
        <begin position="520"/>
        <end position="774"/>
    </location>
</feature>
<dbReference type="EC" id="3.1.4.52" evidence="2"/>
<dbReference type="InterPro" id="IPR052155">
    <property type="entry name" value="Biofilm_reg_signaling"/>
</dbReference>
<evidence type="ECO:0000256" key="1">
    <source>
        <dbReference type="ARBA" id="ARBA00001946"/>
    </source>
</evidence>
<dbReference type="AlphaFoldDB" id="A0A1T2CVZ6"/>
<dbReference type="SMART" id="SM00052">
    <property type="entry name" value="EAL"/>
    <property type="match status" value="1"/>
</dbReference>
<feature type="domain" description="PAS" evidence="6">
    <location>
        <begin position="214"/>
        <end position="262"/>
    </location>
</feature>
<dbReference type="CDD" id="cd01949">
    <property type="entry name" value="GGDEF"/>
    <property type="match status" value="1"/>
</dbReference>
<evidence type="ECO:0000313" key="11">
    <source>
        <dbReference type="Proteomes" id="UP000190962"/>
    </source>
</evidence>
<evidence type="ECO:0000259" key="6">
    <source>
        <dbReference type="PROSITE" id="PS50112"/>
    </source>
</evidence>
<dbReference type="PROSITE" id="PS50113">
    <property type="entry name" value="PAC"/>
    <property type="match status" value="2"/>
</dbReference>
<dbReference type="Gene3D" id="3.20.20.450">
    <property type="entry name" value="EAL domain"/>
    <property type="match status" value="1"/>
</dbReference>
<evidence type="ECO:0000259" key="7">
    <source>
        <dbReference type="PROSITE" id="PS50113"/>
    </source>
</evidence>
<dbReference type="CDD" id="cd00130">
    <property type="entry name" value="PAS"/>
    <property type="match status" value="2"/>
</dbReference>
<keyword evidence="3" id="KW-0973">c-di-GMP</keyword>
<dbReference type="EMBL" id="MPNX01000006">
    <property type="protein sequence ID" value="OOY35197.1"/>
    <property type="molecule type" value="Genomic_DNA"/>
</dbReference>
<evidence type="ECO:0000259" key="9">
    <source>
        <dbReference type="PROSITE" id="PS50887"/>
    </source>
</evidence>
<dbReference type="Gene3D" id="3.30.70.270">
    <property type="match status" value="1"/>
</dbReference>
<dbReference type="GO" id="GO:0071111">
    <property type="term" value="F:cyclic-guanylate-specific phosphodiesterase activity"/>
    <property type="evidence" value="ECO:0007669"/>
    <property type="project" value="UniProtKB-EC"/>
</dbReference>
<keyword evidence="5" id="KW-0812">Transmembrane</keyword>
<feature type="transmembrane region" description="Helical" evidence="5">
    <location>
        <begin position="12"/>
        <end position="32"/>
    </location>
</feature>
<dbReference type="PANTHER" id="PTHR44757:SF2">
    <property type="entry name" value="BIOFILM ARCHITECTURE MAINTENANCE PROTEIN MBAA"/>
    <property type="match status" value="1"/>
</dbReference>
<dbReference type="Gene3D" id="3.30.450.20">
    <property type="entry name" value="PAS domain"/>
    <property type="match status" value="2"/>
</dbReference>
<dbReference type="RefSeq" id="WP_078452898.1">
    <property type="nucleotide sequence ID" value="NZ_MPNX01000006.1"/>
</dbReference>
<dbReference type="NCBIfam" id="TIGR00229">
    <property type="entry name" value="sensory_box"/>
    <property type="match status" value="2"/>
</dbReference>
<gene>
    <name evidence="10" type="ORF">BOV88_05600</name>
</gene>
<reference evidence="10 11" key="1">
    <citation type="submission" date="2016-11" db="EMBL/GenBank/DDBJ databases">
        <title>Mixed transmission modes and dynamic genome evolution in an obligate animal-bacterial symbiosis.</title>
        <authorList>
            <person name="Russell S.L."/>
            <person name="Corbett-Detig R.B."/>
            <person name="Cavanaugh C.M."/>
        </authorList>
    </citation>
    <scope>NUCLEOTIDE SEQUENCE [LARGE SCALE GENOMIC DNA]</scope>
    <source>
        <strain evidence="10">MA-KB16</strain>
    </source>
</reference>
<dbReference type="PROSITE" id="PS50887">
    <property type="entry name" value="GGDEF"/>
    <property type="match status" value="1"/>
</dbReference>
<dbReference type="SUPFAM" id="SSF55073">
    <property type="entry name" value="Nucleotide cyclase"/>
    <property type="match status" value="1"/>
</dbReference>
<accession>A0A1T2CVZ6</accession>
<evidence type="ECO:0000256" key="4">
    <source>
        <dbReference type="ARBA" id="ARBA00051114"/>
    </source>
</evidence>
<dbReference type="SMART" id="SM00091">
    <property type="entry name" value="PAS"/>
    <property type="match status" value="2"/>
</dbReference>
<dbReference type="CDD" id="cd01948">
    <property type="entry name" value="EAL"/>
    <property type="match status" value="1"/>
</dbReference>
<dbReference type="PANTHER" id="PTHR44757">
    <property type="entry name" value="DIGUANYLATE CYCLASE DGCP"/>
    <property type="match status" value="1"/>
</dbReference>
<dbReference type="InterPro" id="IPR001633">
    <property type="entry name" value="EAL_dom"/>
</dbReference>
<dbReference type="PROSITE" id="PS50883">
    <property type="entry name" value="EAL"/>
    <property type="match status" value="1"/>
</dbReference>
<keyword evidence="5" id="KW-1133">Transmembrane helix</keyword>
<feature type="domain" description="PAC" evidence="7">
    <location>
        <begin position="167"/>
        <end position="220"/>
    </location>
</feature>
<dbReference type="SMART" id="SM00086">
    <property type="entry name" value="PAC"/>
    <property type="match status" value="2"/>
</dbReference>
<dbReference type="Pfam" id="PF00563">
    <property type="entry name" value="EAL"/>
    <property type="match status" value="1"/>
</dbReference>
<dbReference type="FunFam" id="3.20.20.450:FF:000001">
    <property type="entry name" value="Cyclic di-GMP phosphodiesterase yahA"/>
    <property type="match status" value="1"/>
</dbReference>
<feature type="domain" description="PAC" evidence="7">
    <location>
        <begin position="289"/>
        <end position="341"/>
    </location>
</feature>
<evidence type="ECO:0000256" key="2">
    <source>
        <dbReference type="ARBA" id="ARBA00012282"/>
    </source>
</evidence>
<dbReference type="SUPFAM" id="SSF141868">
    <property type="entry name" value="EAL domain-like"/>
    <property type="match status" value="1"/>
</dbReference>
<sequence length="790" mass="89784">MNNQRIDRLPYFLLFVLVVLSTFGLAVLWEHWLEPYILHLLGKEAEEGHEKWRYVITTTSFVMLSLIFPFWLAMNKEKSRMTMSEELTQSERRWRFALDGAGDGVWDWNPQTDEATFSKNWNAILGYEENEFPGTGSAVFGAIHPDDLEYVQQGIQDYMYKGVGTSYSAEFRMQTKNGDWKWVSARGKVVVRDADNNPVRMIGTHSDISDRKQSEQQIQIAATAFESQQGMMITDAEIRILQVNSAFCEMSGYSAEEVIGNTPRMFQSGRHDAAFYKKMWNDINNDGSWHVEIWDKRKDGEVYPKLLTISAVTNDEGEISHFVGVHTDITERKEAEEKIEHLAFYDQLTGLPNRTLLMDRLDLLIAAGKRHNQYNAILMIDLDHFKNLNDTRGHDIGDELLAQVAKRLKSSTRAVDTVARLGGDEFVILLAELPPEQMKAANVTEVLTEKVLNALGQNYTLHGFSHHSTASIGISLFDGETISAETLLKQADLAMYKSKSAGRNRISFYDPEMQASVHERVALETALRSAFDNEEYVLHYQPQVSLLDGRLIGVEALLRWNRPRHGLVSPDQFIPVLEETGLITDVSYWVLQESCKCLKRWHDSGFDHLRMAINISPVQFKNKNFLAIIEKMLQEVEVSPSHVELEIAEGTVMDDPQYAESLLNDLHNLGLEIAIDDFGTGYSSLSSLMDLPFDTLKIDRAFIKGLPENKESASFCEAIIALAKALKLQTVAEGVEEVSQLQFLNRIGCTIMQGFYFSKPFPSQEIEKMLFDGVRLSVSDRRADFLEHQE</sequence>
<feature type="transmembrane region" description="Helical" evidence="5">
    <location>
        <begin position="52"/>
        <end position="73"/>
    </location>
</feature>
<dbReference type="FunFam" id="3.30.70.270:FF:000001">
    <property type="entry name" value="Diguanylate cyclase domain protein"/>
    <property type="match status" value="1"/>
</dbReference>
<dbReference type="Pfam" id="PF00990">
    <property type="entry name" value="GGDEF"/>
    <property type="match status" value="1"/>
</dbReference>
<name>A0A1T2CVZ6_SOVGS</name>
<dbReference type="GO" id="GO:0071732">
    <property type="term" value="P:cellular response to nitric oxide"/>
    <property type="evidence" value="ECO:0007669"/>
    <property type="project" value="UniProtKB-ARBA"/>
</dbReference>
<protein>
    <recommendedName>
        <fullName evidence="2">cyclic-guanylate-specific phosphodiesterase</fullName>
        <ecNumber evidence="2">3.1.4.52</ecNumber>
    </recommendedName>
</protein>
<comment type="caution">
    <text evidence="10">The sequence shown here is derived from an EMBL/GenBank/DDBJ whole genome shotgun (WGS) entry which is preliminary data.</text>
</comment>
<dbReference type="Pfam" id="PF08447">
    <property type="entry name" value="PAS_3"/>
    <property type="match status" value="1"/>
</dbReference>
<dbReference type="Pfam" id="PF13426">
    <property type="entry name" value="PAS_9"/>
    <property type="match status" value="1"/>
</dbReference>
<proteinExistence type="predicted"/>
<feature type="domain" description="GGDEF" evidence="9">
    <location>
        <begin position="373"/>
        <end position="511"/>
    </location>
</feature>
<dbReference type="InterPro" id="IPR035965">
    <property type="entry name" value="PAS-like_dom_sf"/>
</dbReference>
<evidence type="ECO:0000259" key="8">
    <source>
        <dbReference type="PROSITE" id="PS50883"/>
    </source>
</evidence>
<dbReference type="InterPro" id="IPR043128">
    <property type="entry name" value="Rev_trsase/Diguanyl_cyclase"/>
</dbReference>
<dbReference type="NCBIfam" id="TIGR00254">
    <property type="entry name" value="GGDEF"/>
    <property type="match status" value="1"/>
</dbReference>
<organism evidence="10 11">
    <name type="scientific">Solemya velum gill symbiont</name>
    <dbReference type="NCBI Taxonomy" id="2340"/>
    <lineage>
        <taxon>Bacteria</taxon>
        <taxon>Pseudomonadati</taxon>
        <taxon>Pseudomonadota</taxon>
        <taxon>Gammaproteobacteria</taxon>
        <taxon>sulfur-oxidizing symbionts</taxon>
    </lineage>
</organism>
<evidence type="ECO:0000256" key="5">
    <source>
        <dbReference type="SAM" id="Phobius"/>
    </source>
</evidence>
<feature type="domain" description="PAS" evidence="6">
    <location>
        <begin position="90"/>
        <end position="162"/>
    </location>
</feature>
<dbReference type="InterPro" id="IPR000014">
    <property type="entry name" value="PAS"/>
</dbReference>
<evidence type="ECO:0000313" key="10">
    <source>
        <dbReference type="EMBL" id="OOY35197.1"/>
    </source>
</evidence>
<comment type="cofactor">
    <cofactor evidence="1">
        <name>Mg(2+)</name>
        <dbReference type="ChEBI" id="CHEBI:18420"/>
    </cofactor>
</comment>
<dbReference type="InterPro" id="IPR029787">
    <property type="entry name" value="Nucleotide_cyclase"/>
</dbReference>
<dbReference type="InterPro" id="IPR000160">
    <property type="entry name" value="GGDEF_dom"/>
</dbReference>
<dbReference type="Proteomes" id="UP000190962">
    <property type="component" value="Unassembled WGS sequence"/>
</dbReference>
<dbReference type="SUPFAM" id="SSF55785">
    <property type="entry name" value="PYP-like sensor domain (PAS domain)"/>
    <property type="match status" value="2"/>
</dbReference>
<dbReference type="SMART" id="SM00267">
    <property type="entry name" value="GGDEF"/>
    <property type="match status" value="1"/>
</dbReference>
<dbReference type="InterPro" id="IPR000700">
    <property type="entry name" value="PAS-assoc_C"/>
</dbReference>
<dbReference type="PROSITE" id="PS50112">
    <property type="entry name" value="PAS"/>
    <property type="match status" value="2"/>
</dbReference>
<keyword evidence="5" id="KW-0472">Membrane</keyword>
<dbReference type="InterPro" id="IPR001610">
    <property type="entry name" value="PAC"/>
</dbReference>
<comment type="catalytic activity">
    <reaction evidence="4">
        <text>3',3'-c-di-GMP + H2O = 5'-phosphoguanylyl(3'-&gt;5')guanosine + H(+)</text>
        <dbReference type="Rhea" id="RHEA:24902"/>
        <dbReference type="ChEBI" id="CHEBI:15377"/>
        <dbReference type="ChEBI" id="CHEBI:15378"/>
        <dbReference type="ChEBI" id="CHEBI:58754"/>
        <dbReference type="ChEBI" id="CHEBI:58805"/>
        <dbReference type="EC" id="3.1.4.52"/>
    </reaction>
    <physiologicalReaction direction="left-to-right" evidence="4">
        <dbReference type="Rhea" id="RHEA:24903"/>
    </physiologicalReaction>
</comment>